<comment type="caution">
    <text evidence="2">The sequence shown here is derived from an EMBL/GenBank/DDBJ whole genome shotgun (WGS) entry which is preliminary data.</text>
</comment>
<dbReference type="EMBL" id="ATMH01010403">
    <property type="protein sequence ID" value="EPY17602.1"/>
    <property type="molecule type" value="Genomic_DNA"/>
</dbReference>
<proteinExistence type="predicted"/>
<keyword evidence="3" id="KW-1185">Reference proteome</keyword>
<feature type="region of interest" description="Disordered" evidence="1">
    <location>
        <begin position="46"/>
        <end position="81"/>
    </location>
</feature>
<protein>
    <submittedName>
        <fullName evidence="2">Uncharacterized protein</fullName>
    </submittedName>
</protein>
<evidence type="ECO:0000313" key="3">
    <source>
        <dbReference type="Proteomes" id="UP000015354"/>
    </source>
</evidence>
<organism evidence="2 3">
    <name type="scientific">Strigomonas culicis</name>
    <dbReference type="NCBI Taxonomy" id="28005"/>
    <lineage>
        <taxon>Eukaryota</taxon>
        <taxon>Discoba</taxon>
        <taxon>Euglenozoa</taxon>
        <taxon>Kinetoplastea</taxon>
        <taxon>Metakinetoplastina</taxon>
        <taxon>Trypanosomatida</taxon>
        <taxon>Trypanosomatidae</taxon>
        <taxon>Strigomonadinae</taxon>
        <taxon>Strigomonas</taxon>
    </lineage>
</organism>
<evidence type="ECO:0000256" key="1">
    <source>
        <dbReference type="SAM" id="MobiDB-lite"/>
    </source>
</evidence>
<reference evidence="2 3" key="1">
    <citation type="journal article" date="2013" name="PLoS ONE">
        <title>Predicting the Proteins of Angomonas deanei, Strigomonas culicis and Their Respective Endosymbionts Reveals New Aspects of the Trypanosomatidae Family.</title>
        <authorList>
            <person name="Motta M.C."/>
            <person name="Martins A.C."/>
            <person name="de Souza S.S."/>
            <person name="Catta-Preta C.M."/>
            <person name="Silva R."/>
            <person name="Klein C.C."/>
            <person name="de Almeida L.G."/>
            <person name="de Lima Cunha O."/>
            <person name="Ciapina L.P."/>
            <person name="Brocchi M."/>
            <person name="Colabardini A.C."/>
            <person name="de Araujo Lima B."/>
            <person name="Machado C.R."/>
            <person name="de Almeida Soares C.M."/>
            <person name="Probst C.M."/>
            <person name="de Menezes C.B."/>
            <person name="Thompson C.E."/>
            <person name="Bartholomeu D.C."/>
            <person name="Gradia D.F."/>
            <person name="Pavoni D.P."/>
            <person name="Grisard E.C."/>
            <person name="Fantinatti-Garboggini F."/>
            <person name="Marchini F.K."/>
            <person name="Rodrigues-Luiz G.F."/>
            <person name="Wagner G."/>
            <person name="Goldman G.H."/>
            <person name="Fietto J.L."/>
            <person name="Elias M.C."/>
            <person name="Goldman M.H."/>
            <person name="Sagot M.F."/>
            <person name="Pereira M."/>
            <person name="Stoco P.H."/>
            <person name="de Mendonca-Neto R.P."/>
            <person name="Teixeira S.M."/>
            <person name="Maciel T.E."/>
            <person name="de Oliveira Mendes T.A."/>
            <person name="Urmenyi T.P."/>
            <person name="de Souza W."/>
            <person name="Schenkman S."/>
            <person name="de Vasconcelos A.T."/>
        </authorList>
    </citation>
    <scope>NUCLEOTIDE SEQUENCE [LARGE SCALE GENOMIC DNA]</scope>
</reference>
<sequence length="239" mass="23992">MNTVSTTRGASTSPLPSPAAAVGISTAFPVPPYGTVVAGGGGYAEASGGGMHPATSSHQHHQQHHLFNGSGNGAKSTPAAGVGVGMTGVALPMPLERSLSSSGSSSGSLPHSHLMQPLPHSHTHRHAAGASVTAGAGLRDGGAASDSGSDRDGGDGRRGGVAGGVRALFSKAQRGARALLDVGGQLRAVYQASRPPQQRREDYQLTLLRTALFVNSVVLFVVLDARSRRALADTAAPGS</sequence>
<feature type="compositionally biased region" description="Basic and acidic residues" evidence="1">
    <location>
        <begin position="148"/>
        <end position="158"/>
    </location>
</feature>
<feature type="region of interest" description="Disordered" evidence="1">
    <location>
        <begin position="95"/>
        <end position="159"/>
    </location>
</feature>
<name>S9THV6_9TRYP</name>
<dbReference type="AlphaFoldDB" id="S9THV6"/>
<dbReference type="Proteomes" id="UP000015354">
    <property type="component" value="Unassembled WGS sequence"/>
</dbReference>
<gene>
    <name evidence="2" type="ORF">STCU_10524</name>
</gene>
<evidence type="ECO:0000313" key="2">
    <source>
        <dbReference type="EMBL" id="EPY17602.1"/>
    </source>
</evidence>
<feature type="compositionally biased region" description="Low complexity" evidence="1">
    <location>
        <begin position="134"/>
        <end position="147"/>
    </location>
</feature>
<feature type="compositionally biased region" description="Low complexity" evidence="1">
    <location>
        <begin position="98"/>
        <end position="109"/>
    </location>
</feature>
<accession>S9THV6</accession>